<dbReference type="EMBL" id="CP009513">
    <property type="protein sequence ID" value="AKB69701.1"/>
    <property type="molecule type" value="Genomic_DNA"/>
</dbReference>
<feature type="transmembrane region" description="Helical" evidence="1">
    <location>
        <begin position="20"/>
        <end position="41"/>
    </location>
</feature>
<feature type="domain" description="Archaeal Type IV pilin N-terminal" evidence="2">
    <location>
        <begin position="14"/>
        <end position="91"/>
    </location>
</feature>
<gene>
    <name evidence="3" type="ORF">MSMAL_3158</name>
</gene>
<keyword evidence="1" id="KW-1133">Transmembrane helix</keyword>
<dbReference type="PATRIC" id="fig|1434114.4.peg.3970"/>
<evidence type="ECO:0000259" key="2">
    <source>
        <dbReference type="Pfam" id="PF07790"/>
    </source>
</evidence>
<sequence length="160" mass="17292">MEGKKCRALVRDCRAVSEVIGQVLMVAVVVLAFSSIAVTVFSDGGAVKPPHIPRTDLQQSIDRSGETVQISHSGGETIDLEDIKVILSANGKQAEFNMSDSSVTLYDARGNTSSDDVFMLGDSILINTRGSEVNIKDENATIDFYFVHTESNQVIKKGIL</sequence>
<dbReference type="HOGENOM" id="CLU_1665521_0_0_2"/>
<organism evidence="3 4">
    <name type="scientific">Methanosarcina mazei LYC</name>
    <dbReference type="NCBI Taxonomy" id="1434114"/>
    <lineage>
        <taxon>Archaea</taxon>
        <taxon>Methanobacteriati</taxon>
        <taxon>Methanobacteriota</taxon>
        <taxon>Stenosarchaea group</taxon>
        <taxon>Methanomicrobia</taxon>
        <taxon>Methanosarcinales</taxon>
        <taxon>Methanosarcinaceae</taxon>
        <taxon>Methanosarcina</taxon>
    </lineage>
</organism>
<dbReference type="InterPro" id="IPR012859">
    <property type="entry name" value="Pilin_N_archaeal"/>
</dbReference>
<name>A0A0E3RS36_METMZ</name>
<evidence type="ECO:0000313" key="4">
    <source>
        <dbReference type="Proteomes" id="UP000033063"/>
    </source>
</evidence>
<evidence type="ECO:0000313" key="3">
    <source>
        <dbReference type="EMBL" id="AKB69701.1"/>
    </source>
</evidence>
<evidence type="ECO:0000256" key="1">
    <source>
        <dbReference type="SAM" id="Phobius"/>
    </source>
</evidence>
<keyword evidence="1" id="KW-0812">Transmembrane</keyword>
<reference evidence="3 4" key="1">
    <citation type="submission" date="2014-07" db="EMBL/GenBank/DDBJ databases">
        <title>Methanogenic archaea and the global carbon cycle.</title>
        <authorList>
            <person name="Henriksen J.R."/>
            <person name="Luke J."/>
            <person name="Reinhart S."/>
            <person name="Benedict M.N."/>
            <person name="Youngblut N.D."/>
            <person name="Metcalf M.E."/>
            <person name="Whitaker R.J."/>
            <person name="Metcalf W.W."/>
        </authorList>
    </citation>
    <scope>NUCLEOTIDE SEQUENCE [LARGE SCALE GENOMIC DNA]</scope>
    <source>
        <strain evidence="3 4">LYC</strain>
    </source>
</reference>
<dbReference type="AlphaFoldDB" id="A0A0E3RS36"/>
<dbReference type="PANTHER" id="PTHR38138:SF1">
    <property type="entry name" value="ARCHAEAL TYPE IV PILIN N-TERMINAL DOMAIN-CONTAINING PROTEIN"/>
    <property type="match status" value="1"/>
</dbReference>
<dbReference type="Proteomes" id="UP000033063">
    <property type="component" value="Chromosome"/>
</dbReference>
<protein>
    <recommendedName>
        <fullName evidence="2">Archaeal Type IV pilin N-terminal domain-containing protein</fullName>
    </recommendedName>
</protein>
<keyword evidence="1" id="KW-0472">Membrane</keyword>
<proteinExistence type="predicted"/>
<accession>A0A0E3RS36</accession>
<dbReference type="GeneID" id="24879497"/>
<dbReference type="Pfam" id="PF07790">
    <property type="entry name" value="Pilin_N"/>
    <property type="match status" value="1"/>
</dbReference>
<dbReference type="PANTHER" id="PTHR38138">
    <property type="entry name" value="VNG6441H"/>
    <property type="match status" value="1"/>
</dbReference>
<dbReference type="RefSeq" id="WP_048041613.1">
    <property type="nucleotide sequence ID" value="NZ_CP009513.1"/>
</dbReference>